<dbReference type="SUPFAM" id="SSF48452">
    <property type="entry name" value="TPR-like"/>
    <property type="match status" value="1"/>
</dbReference>
<reference evidence="4 5" key="1">
    <citation type="submission" date="2019-01" db="EMBL/GenBank/DDBJ databases">
        <authorList>
            <person name="Ferrante I. M."/>
        </authorList>
    </citation>
    <scope>NUCLEOTIDE SEQUENCE [LARGE SCALE GENOMIC DNA]</scope>
    <source>
        <strain evidence="4 5">B856</strain>
    </source>
</reference>
<accession>A0A448ZLB9</accession>
<feature type="compositionally biased region" description="Basic residues" evidence="3">
    <location>
        <begin position="225"/>
        <end position="236"/>
    </location>
</feature>
<dbReference type="InterPro" id="IPR011990">
    <property type="entry name" value="TPR-like_helical_dom_sf"/>
</dbReference>
<gene>
    <name evidence="4" type="ORF">PSNMU_V1.4_AUG-EV-PASAV3_0097680</name>
</gene>
<evidence type="ECO:0000256" key="2">
    <source>
        <dbReference type="ARBA" id="ARBA00022803"/>
    </source>
</evidence>
<dbReference type="AlphaFoldDB" id="A0A448ZLB9"/>
<dbReference type="PANTHER" id="PTHR45641">
    <property type="entry name" value="TETRATRICOPEPTIDE REPEAT PROTEIN (AFU_ORTHOLOGUE AFUA_6G03870)"/>
    <property type="match status" value="1"/>
</dbReference>
<feature type="compositionally biased region" description="Basic and acidic residues" evidence="3">
    <location>
        <begin position="343"/>
        <end position="365"/>
    </location>
</feature>
<dbReference type="Pfam" id="PF13374">
    <property type="entry name" value="TPR_10"/>
    <property type="match status" value="1"/>
</dbReference>
<dbReference type="Proteomes" id="UP000291116">
    <property type="component" value="Unassembled WGS sequence"/>
</dbReference>
<evidence type="ECO:0008006" key="6">
    <source>
        <dbReference type="Google" id="ProtNLM"/>
    </source>
</evidence>
<evidence type="ECO:0000256" key="1">
    <source>
        <dbReference type="ARBA" id="ARBA00022737"/>
    </source>
</evidence>
<keyword evidence="2" id="KW-0802">TPR repeat</keyword>
<dbReference type="Pfam" id="PF13424">
    <property type="entry name" value="TPR_12"/>
    <property type="match status" value="1"/>
</dbReference>
<evidence type="ECO:0000313" key="4">
    <source>
        <dbReference type="EMBL" id="VEU42813.1"/>
    </source>
</evidence>
<organism evidence="4 5">
    <name type="scientific">Pseudo-nitzschia multistriata</name>
    <dbReference type="NCBI Taxonomy" id="183589"/>
    <lineage>
        <taxon>Eukaryota</taxon>
        <taxon>Sar</taxon>
        <taxon>Stramenopiles</taxon>
        <taxon>Ochrophyta</taxon>
        <taxon>Bacillariophyta</taxon>
        <taxon>Bacillariophyceae</taxon>
        <taxon>Bacillariophycidae</taxon>
        <taxon>Bacillariales</taxon>
        <taxon>Bacillariaceae</taxon>
        <taxon>Pseudo-nitzschia</taxon>
    </lineage>
</organism>
<keyword evidence="1" id="KW-0677">Repeat</keyword>
<dbReference type="OrthoDB" id="10031679at2759"/>
<protein>
    <recommendedName>
        <fullName evidence="6">Kinesin light chain</fullName>
    </recommendedName>
</protein>
<feature type="region of interest" description="Disordered" evidence="3">
    <location>
        <begin position="220"/>
        <end position="239"/>
    </location>
</feature>
<proteinExistence type="predicted"/>
<evidence type="ECO:0000313" key="5">
    <source>
        <dbReference type="Proteomes" id="UP000291116"/>
    </source>
</evidence>
<feature type="region of interest" description="Disordered" evidence="3">
    <location>
        <begin position="339"/>
        <end position="376"/>
    </location>
</feature>
<dbReference type="PANTHER" id="PTHR45641:SF19">
    <property type="entry name" value="NEPHROCYSTIN-3"/>
    <property type="match status" value="1"/>
</dbReference>
<dbReference type="EMBL" id="CAACVS010000481">
    <property type="protein sequence ID" value="VEU42813.1"/>
    <property type="molecule type" value="Genomic_DNA"/>
</dbReference>
<keyword evidence="5" id="KW-1185">Reference proteome</keyword>
<evidence type="ECO:0000256" key="3">
    <source>
        <dbReference type="SAM" id="MobiDB-lite"/>
    </source>
</evidence>
<sequence>MPDKDAELRLADLQATITEEYKRGNFTNALATSQDLLKQTQQHFGYNVDHPATASAMNNVGLMHKLLGNFTEARQHYVAAMRVYASVCGRDHASYAMTLHNLGNLNKSQVHFDASLKATDRLSLVESALEYLEEAYAVRIAELGVEHPHTIATRSAIGSTLAAQVLYQHKLVENNTEGSEKIRKQYVALNPQQITEQQWRAAEEHLRESLQTAIDNPRGKQIKNNQHRKNSNKFRKNGGGVKHIKQLQNKIPGNPGSSFSITTLSAASAAQNLAVFLKSLAMTMDEDSPGRKYNLYEAKDLYENVQQVRTQLLPSDHPDLYATKYSLAELLEVLAAVPSSGEGTDKEQEERQRHQESADALRQEIIDTYDPPNKKLEEIDSLVPNDESQRIEIVVEKTKGTQNH</sequence>
<name>A0A448ZLB9_9STRA</name>
<dbReference type="Gene3D" id="1.25.40.10">
    <property type="entry name" value="Tetratricopeptide repeat domain"/>
    <property type="match status" value="1"/>
</dbReference>